<evidence type="ECO:0000313" key="2">
    <source>
        <dbReference type="EMBL" id="RXG13358.1"/>
    </source>
</evidence>
<keyword evidence="3" id="KW-1185">Reference proteome</keyword>
<feature type="region of interest" description="Disordered" evidence="1">
    <location>
        <begin position="173"/>
        <end position="204"/>
    </location>
</feature>
<dbReference type="RefSeq" id="WP_128762124.1">
    <property type="nucleotide sequence ID" value="NZ_QOVI01000005.1"/>
</dbReference>
<protein>
    <submittedName>
        <fullName evidence="2">Uncharacterized protein</fullName>
    </submittedName>
</protein>
<dbReference type="OrthoDB" id="965642at2"/>
<evidence type="ECO:0000256" key="1">
    <source>
        <dbReference type="SAM" id="MobiDB-lite"/>
    </source>
</evidence>
<sequence>MGNLRIKLKYKSFEIELEGDKDTVQSEFKDIKENGLGNIVMGVDLSEQNILMNSDESQQTNNFKQLQPTETIDFEDANQDIPSLKDVIMKQLPSSESEWIMVYAFYATNHGSKTFTTKDILSMYESTKRNTPSRKANISNNVKSLFGKGYFSALNDDDYILTDDGKHQANEIINRSHSTPLKQTKPKGKSNSSSETKSKKSKSTTSKFEVLKDLNLRPTNAISLTDYVQNYEVKSNSDKIIVIINYLLEILKIEKVTINHIYTAFFVLKYRIPASFYQVVVNTKSRNNLIDFDNLNDIKLSTQGQNRLRLDINKQK</sequence>
<feature type="compositionally biased region" description="Polar residues" evidence="1">
    <location>
        <begin position="173"/>
        <end position="182"/>
    </location>
</feature>
<comment type="caution">
    <text evidence="2">The sequence shown here is derived from an EMBL/GenBank/DDBJ whole genome shotgun (WGS) entry which is preliminary data.</text>
</comment>
<gene>
    <name evidence="2" type="ORF">DSM04_105338</name>
</gene>
<proteinExistence type="predicted"/>
<dbReference type="Proteomes" id="UP000289821">
    <property type="component" value="Unassembled WGS sequence"/>
</dbReference>
<dbReference type="EMBL" id="QOVI01000005">
    <property type="protein sequence ID" value="RXG13358.1"/>
    <property type="molecule type" value="Genomic_DNA"/>
</dbReference>
<name>A0A4Q0NU13_9FLAO</name>
<reference evidence="2 3" key="1">
    <citation type="submission" date="2018-07" db="EMBL/GenBank/DDBJ databases">
        <title>Leeuwenhoekiella genomics.</title>
        <authorList>
            <person name="Tahon G."/>
            <person name="Willems A."/>
        </authorList>
    </citation>
    <scope>NUCLEOTIDE SEQUENCE [LARGE SCALE GENOMIC DNA]</scope>
    <source>
        <strain evidence="2 3">R-50232</strain>
    </source>
</reference>
<evidence type="ECO:0000313" key="3">
    <source>
        <dbReference type="Proteomes" id="UP000289821"/>
    </source>
</evidence>
<accession>A0A4Q0NU13</accession>
<organism evidence="2 3">
    <name type="scientific">Leeuwenhoekiella aestuarii</name>
    <dbReference type="NCBI Taxonomy" id="2249426"/>
    <lineage>
        <taxon>Bacteria</taxon>
        <taxon>Pseudomonadati</taxon>
        <taxon>Bacteroidota</taxon>
        <taxon>Flavobacteriia</taxon>
        <taxon>Flavobacteriales</taxon>
        <taxon>Flavobacteriaceae</taxon>
        <taxon>Leeuwenhoekiella</taxon>
    </lineage>
</organism>
<dbReference type="AlphaFoldDB" id="A0A4Q0NU13"/>